<dbReference type="SUPFAM" id="SSF51905">
    <property type="entry name" value="FAD/NAD(P)-binding domain"/>
    <property type="match status" value="2"/>
</dbReference>
<dbReference type="AlphaFoldDB" id="A0A074WD41"/>
<dbReference type="GeneID" id="25411558"/>
<feature type="transmembrane region" description="Helical" evidence="5">
    <location>
        <begin position="20"/>
        <end position="39"/>
    </location>
</feature>
<name>A0A074WD41_9PEZI</name>
<keyword evidence="6" id="KW-0503">Monooxygenase</keyword>
<dbReference type="InterPro" id="IPR020946">
    <property type="entry name" value="Flavin_mOase-like"/>
</dbReference>
<keyword evidence="4" id="KW-0560">Oxidoreductase</keyword>
<dbReference type="HOGENOM" id="CLU_006937_7_1_1"/>
<dbReference type="GO" id="GO:0050661">
    <property type="term" value="F:NADP binding"/>
    <property type="evidence" value="ECO:0007669"/>
    <property type="project" value="InterPro"/>
</dbReference>
<organism evidence="6 7">
    <name type="scientific">Aureobasidium namibiae CBS 147.97</name>
    <dbReference type="NCBI Taxonomy" id="1043004"/>
    <lineage>
        <taxon>Eukaryota</taxon>
        <taxon>Fungi</taxon>
        <taxon>Dikarya</taxon>
        <taxon>Ascomycota</taxon>
        <taxon>Pezizomycotina</taxon>
        <taxon>Dothideomycetes</taxon>
        <taxon>Dothideomycetidae</taxon>
        <taxon>Dothideales</taxon>
        <taxon>Saccotheciaceae</taxon>
        <taxon>Aureobasidium</taxon>
    </lineage>
</organism>
<evidence type="ECO:0000313" key="7">
    <source>
        <dbReference type="Proteomes" id="UP000027730"/>
    </source>
</evidence>
<gene>
    <name evidence="6" type="ORF">M436DRAFT_52248</name>
</gene>
<reference evidence="6 7" key="1">
    <citation type="journal article" date="2014" name="BMC Genomics">
        <title>Genome sequencing of four Aureobasidium pullulans varieties: biotechnological potential, stress tolerance, and description of new species.</title>
        <authorList>
            <person name="Gostin Ar C."/>
            <person name="Ohm R.A."/>
            <person name="Kogej T."/>
            <person name="Sonjak S."/>
            <person name="Turk M."/>
            <person name="Zajc J."/>
            <person name="Zalar P."/>
            <person name="Grube M."/>
            <person name="Sun H."/>
            <person name="Han J."/>
            <person name="Sharma A."/>
            <person name="Chiniquy J."/>
            <person name="Ngan C.Y."/>
            <person name="Lipzen A."/>
            <person name="Barry K."/>
            <person name="Grigoriev I.V."/>
            <person name="Gunde-Cimerman N."/>
        </authorList>
    </citation>
    <scope>NUCLEOTIDE SEQUENCE [LARGE SCALE GENOMIC DNA]</scope>
    <source>
        <strain evidence="6 7">CBS 147.97</strain>
    </source>
</reference>
<sequence length="579" mass="63703">MTGDKPWPEVPIGNKDHTNAAVVIIGAGISGMCTAIDLIKRTNCKNFLILEKSSGVGGTWHDNKYPGACCDVWSPLYSYSFAQNAHWTREYPGQEEILSYLMGVAADYKLYQHIRFNTTVETATWDEQSKKWKVSVSTAKGSKDAEFNPEYVINADFLVSAVGQLNVPKYPDIPGLKEFKGKIIHSARWDWSYDLQGKKVAVVGNGATAVQIIPEIAKVAAKIGVYQRTPNWLIPRLDAPIASWRRTLYSLVPPLMWRKRALQMDFREGFHQIIGDVSSAGADEIRGFNAAMLDAAFGDNAEMKEKLRPKYQPGCKRIIISDDYYPALALPHVQLVTEGIAGVTTTGIATEDGKTQDYDLIVLATGFETLDFMHPISMTGHNSTPLSSIWAEGAKALYGITVSKMPNFGMCYGPNTNLGHNSIILMIEAQAAYITSLIQPILTARQAGKTLSIRPKDSRMQDFNATLQKELAASAFADENCNSWYKTASGLITNNWSRNVVEYQKMVEVVHWDDFETEGDGEEVLEGRKKSRIGRVREESIVGDKTLTLLGAVSVGAVVLAGVWARAGGARAFSGLLKG</sequence>
<dbReference type="InterPro" id="IPR036188">
    <property type="entry name" value="FAD/NAD-bd_sf"/>
</dbReference>
<evidence type="ECO:0000256" key="1">
    <source>
        <dbReference type="ARBA" id="ARBA00010139"/>
    </source>
</evidence>
<dbReference type="Gene3D" id="3.50.50.60">
    <property type="entry name" value="FAD/NAD(P)-binding domain"/>
    <property type="match status" value="2"/>
</dbReference>
<accession>A0A074WD41</accession>
<keyword evidence="2" id="KW-0285">Flavoprotein</keyword>
<evidence type="ECO:0000256" key="3">
    <source>
        <dbReference type="ARBA" id="ARBA00022827"/>
    </source>
</evidence>
<dbReference type="RefSeq" id="XP_013425137.1">
    <property type="nucleotide sequence ID" value="XM_013569683.1"/>
</dbReference>
<dbReference type="GO" id="GO:0050660">
    <property type="term" value="F:flavin adenine dinucleotide binding"/>
    <property type="evidence" value="ECO:0007669"/>
    <property type="project" value="InterPro"/>
</dbReference>
<keyword evidence="5" id="KW-0812">Transmembrane</keyword>
<dbReference type="Pfam" id="PF00743">
    <property type="entry name" value="FMO-like"/>
    <property type="match status" value="1"/>
</dbReference>
<dbReference type="InterPro" id="IPR051209">
    <property type="entry name" value="FAD-bind_Monooxygenase_sf"/>
</dbReference>
<keyword evidence="5" id="KW-1133">Transmembrane helix</keyword>
<keyword evidence="5" id="KW-0472">Membrane</keyword>
<comment type="similarity">
    <text evidence="1">Belongs to the FAD-binding monooxygenase family.</text>
</comment>
<evidence type="ECO:0000313" key="6">
    <source>
        <dbReference type="EMBL" id="KEQ70893.1"/>
    </source>
</evidence>
<evidence type="ECO:0000256" key="5">
    <source>
        <dbReference type="SAM" id="Phobius"/>
    </source>
</evidence>
<dbReference type="EMBL" id="KL584715">
    <property type="protein sequence ID" value="KEQ70893.1"/>
    <property type="molecule type" value="Genomic_DNA"/>
</dbReference>
<dbReference type="Proteomes" id="UP000027730">
    <property type="component" value="Unassembled WGS sequence"/>
</dbReference>
<dbReference type="OrthoDB" id="74360at2759"/>
<dbReference type="PANTHER" id="PTHR42877">
    <property type="entry name" value="L-ORNITHINE N(5)-MONOOXYGENASE-RELATED"/>
    <property type="match status" value="1"/>
</dbReference>
<dbReference type="GO" id="GO:0004499">
    <property type="term" value="F:N,N-dimethylaniline monooxygenase activity"/>
    <property type="evidence" value="ECO:0007669"/>
    <property type="project" value="InterPro"/>
</dbReference>
<keyword evidence="7" id="KW-1185">Reference proteome</keyword>
<dbReference type="PANTHER" id="PTHR42877:SF4">
    <property type="entry name" value="FAD_NAD(P)-BINDING DOMAIN-CONTAINING PROTEIN-RELATED"/>
    <property type="match status" value="1"/>
</dbReference>
<keyword evidence="3" id="KW-0274">FAD</keyword>
<protein>
    <submittedName>
        <fullName evidence="6">Cyclohexanone monooxygenase</fullName>
    </submittedName>
</protein>
<dbReference type="STRING" id="1043004.A0A074WD41"/>
<proteinExistence type="inferred from homology"/>
<evidence type="ECO:0000256" key="4">
    <source>
        <dbReference type="ARBA" id="ARBA00023002"/>
    </source>
</evidence>
<evidence type="ECO:0000256" key="2">
    <source>
        <dbReference type="ARBA" id="ARBA00022630"/>
    </source>
</evidence>